<proteinExistence type="predicted"/>
<dbReference type="AlphaFoldDB" id="X1CLP9"/>
<protein>
    <submittedName>
        <fullName evidence="1">Uncharacterized protein</fullName>
    </submittedName>
</protein>
<gene>
    <name evidence="1" type="ORF">S01H4_51894</name>
</gene>
<evidence type="ECO:0000313" key="1">
    <source>
        <dbReference type="EMBL" id="GAH08672.1"/>
    </source>
</evidence>
<reference evidence="1" key="1">
    <citation type="journal article" date="2014" name="Front. Microbiol.">
        <title>High frequency of phylogenetically diverse reductive dehalogenase-homologous genes in deep subseafloor sedimentary metagenomes.</title>
        <authorList>
            <person name="Kawai M."/>
            <person name="Futagami T."/>
            <person name="Toyoda A."/>
            <person name="Takaki Y."/>
            <person name="Nishi S."/>
            <person name="Hori S."/>
            <person name="Arai W."/>
            <person name="Tsubouchi T."/>
            <person name="Morono Y."/>
            <person name="Uchiyama I."/>
            <person name="Ito T."/>
            <person name="Fujiyama A."/>
            <person name="Inagaki F."/>
            <person name="Takami H."/>
        </authorList>
    </citation>
    <scope>NUCLEOTIDE SEQUENCE</scope>
    <source>
        <strain evidence="1">Expedition CK06-06</strain>
    </source>
</reference>
<name>X1CLP9_9ZZZZ</name>
<sequence length="65" mass="7141">MLAAVCSVIYATTNGSKVHCFPKCFFLFHTLAYEAALAQLFAGGALLRWLSLQSLVAEQLYRTGK</sequence>
<organism evidence="1">
    <name type="scientific">marine sediment metagenome</name>
    <dbReference type="NCBI Taxonomy" id="412755"/>
    <lineage>
        <taxon>unclassified sequences</taxon>
        <taxon>metagenomes</taxon>
        <taxon>ecological metagenomes</taxon>
    </lineage>
</organism>
<dbReference type="EMBL" id="BART01029602">
    <property type="protein sequence ID" value="GAH08672.1"/>
    <property type="molecule type" value="Genomic_DNA"/>
</dbReference>
<comment type="caution">
    <text evidence="1">The sequence shown here is derived from an EMBL/GenBank/DDBJ whole genome shotgun (WGS) entry which is preliminary data.</text>
</comment>
<accession>X1CLP9</accession>